<evidence type="ECO:0000256" key="14">
    <source>
        <dbReference type="RuleBase" id="RU004106"/>
    </source>
</evidence>
<dbReference type="Gene3D" id="3.30.470.10">
    <property type="match status" value="1"/>
</dbReference>
<evidence type="ECO:0000256" key="10">
    <source>
        <dbReference type="ARBA" id="ARBA00023304"/>
    </source>
</evidence>
<dbReference type="PANTHER" id="PTHR42743:SF11">
    <property type="entry name" value="AMINODEOXYCHORISMATE LYASE"/>
    <property type="match status" value="1"/>
</dbReference>
<dbReference type="EMBL" id="BMKA01000002">
    <property type="protein sequence ID" value="GGA14917.1"/>
    <property type="molecule type" value="Genomic_DNA"/>
</dbReference>
<dbReference type="NCBIfam" id="NF009896">
    <property type="entry name" value="PRK13356.1"/>
    <property type="match status" value="1"/>
</dbReference>
<name>A0A916VPQ6_9RHOB</name>
<evidence type="ECO:0000256" key="6">
    <source>
        <dbReference type="ARBA" id="ARBA00009320"/>
    </source>
</evidence>
<evidence type="ECO:0000313" key="17">
    <source>
        <dbReference type="Proteomes" id="UP000628017"/>
    </source>
</evidence>
<evidence type="ECO:0000256" key="2">
    <source>
        <dbReference type="ARBA" id="ARBA00003109"/>
    </source>
</evidence>
<dbReference type="InterPro" id="IPR043131">
    <property type="entry name" value="BCAT-like_N"/>
</dbReference>
<keyword evidence="16" id="KW-0032">Aminotransferase</keyword>
<dbReference type="PANTHER" id="PTHR42743">
    <property type="entry name" value="AMINO-ACID AMINOTRANSFERASE"/>
    <property type="match status" value="1"/>
</dbReference>
<evidence type="ECO:0000313" key="16">
    <source>
        <dbReference type="EMBL" id="GGA14917.1"/>
    </source>
</evidence>
<reference evidence="16" key="1">
    <citation type="journal article" date="2014" name="Int. J. Syst. Evol. Microbiol.">
        <title>Complete genome sequence of Corynebacterium casei LMG S-19264T (=DSM 44701T), isolated from a smear-ripened cheese.</title>
        <authorList>
            <consortium name="US DOE Joint Genome Institute (JGI-PGF)"/>
            <person name="Walter F."/>
            <person name="Albersmeier A."/>
            <person name="Kalinowski J."/>
            <person name="Ruckert C."/>
        </authorList>
    </citation>
    <scope>NUCLEOTIDE SEQUENCE</scope>
    <source>
        <strain evidence="16">CGMCC 1.15880</strain>
    </source>
</reference>
<dbReference type="Proteomes" id="UP000628017">
    <property type="component" value="Unassembled WGS sequence"/>
</dbReference>
<keyword evidence="10" id="KW-0100">Branched-chain amino acid biosynthesis</keyword>
<comment type="catalytic activity">
    <reaction evidence="12">
        <text>L-isoleucine + 2-oxoglutarate = (S)-3-methyl-2-oxopentanoate + L-glutamate</text>
        <dbReference type="Rhea" id="RHEA:24801"/>
        <dbReference type="ChEBI" id="CHEBI:16810"/>
        <dbReference type="ChEBI" id="CHEBI:29985"/>
        <dbReference type="ChEBI" id="CHEBI:35146"/>
        <dbReference type="ChEBI" id="CHEBI:58045"/>
        <dbReference type="EC" id="2.6.1.42"/>
    </reaction>
</comment>
<dbReference type="FunFam" id="3.20.10.10:FF:000002">
    <property type="entry name" value="D-alanine aminotransferase"/>
    <property type="match status" value="1"/>
</dbReference>
<dbReference type="AlphaFoldDB" id="A0A916VPQ6"/>
<keyword evidence="9 15" id="KW-0663">Pyridoxal phosphate</keyword>
<dbReference type="PROSITE" id="PS00770">
    <property type="entry name" value="AA_TRANSFER_CLASS_4"/>
    <property type="match status" value="1"/>
</dbReference>
<evidence type="ECO:0000256" key="13">
    <source>
        <dbReference type="ARBA" id="ARBA00049229"/>
    </source>
</evidence>
<evidence type="ECO:0000256" key="5">
    <source>
        <dbReference type="ARBA" id="ARBA00005072"/>
    </source>
</evidence>
<dbReference type="Gene3D" id="3.20.10.10">
    <property type="entry name" value="D-amino Acid Aminotransferase, subunit A, domain 2"/>
    <property type="match status" value="1"/>
</dbReference>
<gene>
    <name evidence="16" type="ORF">GCM10011498_13940</name>
</gene>
<evidence type="ECO:0000256" key="3">
    <source>
        <dbReference type="ARBA" id="ARBA00004824"/>
    </source>
</evidence>
<organism evidence="16 17">
    <name type="scientific">Neptunicoccus cionae</name>
    <dbReference type="NCBI Taxonomy" id="2035344"/>
    <lineage>
        <taxon>Bacteria</taxon>
        <taxon>Pseudomonadati</taxon>
        <taxon>Pseudomonadota</taxon>
        <taxon>Alphaproteobacteria</taxon>
        <taxon>Rhodobacterales</taxon>
        <taxon>Paracoccaceae</taxon>
        <taxon>Neptunicoccus</taxon>
    </lineage>
</organism>
<evidence type="ECO:0000256" key="9">
    <source>
        <dbReference type="ARBA" id="ARBA00022898"/>
    </source>
</evidence>
<comment type="catalytic activity">
    <reaction evidence="13">
        <text>L-leucine + 2-oxoglutarate = 4-methyl-2-oxopentanoate + L-glutamate</text>
        <dbReference type="Rhea" id="RHEA:18321"/>
        <dbReference type="ChEBI" id="CHEBI:16810"/>
        <dbReference type="ChEBI" id="CHEBI:17865"/>
        <dbReference type="ChEBI" id="CHEBI:29985"/>
        <dbReference type="ChEBI" id="CHEBI:57427"/>
        <dbReference type="EC" id="2.6.1.42"/>
    </reaction>
</comment>
<evidence type="ECO:0000256" key="11">
    <source>
        <dbReference type="ARBA" id="ARBA00048212"/>
    </source>
</evidence>
<evidence type="ECO:0000256" key="12">
    <source>
        <dbReference type="ARBA" id="ARBA00048798"/>
    </source>
</evidence>
<evidence type="ECO:0000256" key="1">
    <source>
        <dbReference type="ARBA" id="ARBA00001933"/>
    </source>
</evidence>
<comment type="catalytic activity">
    <reaction evidence="11">
        <text>L-valine + 2-oxoglutarate = 3-methyl-2-oxobutanoate + L-glutamate</text>
        <dbReference type="Rhea" id="RHEA:24813"/>
        <dbReference type="ChEBI" id="CHEBI:11851"/>
        <dbReference type="ChEBI" id="CHEBI:16810"/>
        <dbReference type="ChEBI" id="CHEBI:29985"/>
        <dbReference type="ChEBI" id="CHEBI:57762"/>
        <dbReference type="EC" id="2.6.1.42"/>
    </reaction>
</comment>
<comment type="pathway">
    <text evidence="5">Amino-acid biosynthesis; L-leucine biosynthesis; L-leucine from 3-methyl-2-oxobutanoate: step 4/4.</text>
</comment>
<evidence type="ECO:0000256" key="7">
    <source>
        <dbReference type="ARBA" id="ARBA00013053"/>
    </source>
</evidence>
<comment type="pathway">
    <text evidence="3">Amino-acid biosynthesis; L-isoleucine biosynthesis; L-isoleucine from 2-oxobutanoate: step 4/4.</text>
</comment>
<dbReference type="InterPro" id="IPR036038">
    <property type="entry name" value="Aminotransferase-like"/>
</dbReference>
<dbReference type="InterPro" id="IPR050571">
    <property type="entry name" value="Class-IV_PLP-Dep_Aminotrnsfr"/>
</dbReference>
<protein>
    <recommendedName>
        <fullName evidence="8">Probable branched-chain-amino-acid aminotransferase</fullName>
        <ecNumber evidence="7">2.6.1.42</ecNumber>
    </recommendedName>
</protein>
<evidence type="ECO:0000256" key="15">
    <source>
        <dbReference type="RuleBase" id="RU004516"/>
    </source>
</evidence>
<dbReference type="Pfam" id="PF01063">
    <property type="entry name" value="Aminotran_4"/>
    <property type="match status" value="1"/>
</dbReference>
<keyword evidence="10" id="KW-0028">Amino-acid biosynthesis</keyword>
<evidence type="ECO:0000256" key="8">
    <source>
        <dbReference type="ARBA" id="ARBA00014472"/>
    </source>
</evidence>
<accession>A0A916VPQ6</accession>
<dbReference type="InterPro" id="IPR018300">
    <property type="entry name" value="Aminotrans_IV_CS"/>
</dbReference>
<comment type="caution">
    <text evidence="16">The sequence shown here is derived from an EMBL/GenBank/DDBJ whole genome shotgun (WGS) entry which is preliminary data.</text>
</comment>
<dbReference type="GO" id="GO:0009082">
    <property type="term" value="P:branched-chain amino acid biosynthetic process"/>
    <property type="evidence" value="ECO:0007669"/>
    <property type="project" value="UniProtKB-KW"/>
</dbReference>
<comment type="function">
    <text evidence="2">Acts on leucine, isoleucine and valine.</text>
</comment>
<reference evidence="16" key="2">
    <citation type="submission" date="2020-09" db="EMBL/GenBank/DDBJ databases">
        <authorList>
            <person name="Sun Q."/>
            <person name="Zhou Y."/>
        </authorList>
    </citation>
    <scope>NUCLEOTIDE SEQUENCE</scope>
    <source>
        <strain evidence="16">CGMCC 1.15880</strain>
    </source>
</reference>
<keyword evidence="17" id="KW-1185">Reference proteome</keyword>
<sequence>MALGKRQLTYFNGDWHEGHTPVIGAADHGAWQGTMVFDGARFFDGVTPDLDHHAARVVKSAEAMGMDAPVDGDTIAGLIRDGIAKMDTKEALYLRPMMWSREASPALLDADPESTAFAICLETLPMPEPSDMPITISPFRRPRQDTALTEAKAACLYPNNARILTEARKRGFKNALSLDLEDNVAETASTNVFMLRDGVVQTPHPNGTFLNGITRRRVIALLRNDGYDVQEVSLTVEDFREADEVFLTGNASKVMPVTRLDTREFASSPVAMRARELYWDFAHSNYESMPL</sequence>
<dbReference type="GO" id="GO:0008652">
    <property type="term" value="P:amino acid biosynthetic process"/>
    <property type="evidence" value="ECO:0007669"/>
    <property type="project" value="UniProtKB-ARBA"/>
</dbReference>
<dbReference type="InterPro" id="IPR001544">
    <property type="entry name" value="Aminotrans_IV"/>
</dbReference>
<evidence type="ECO:0000256" key="4">
    <source>
        <dbReference type="ARBA" id="ARBA00004931"/>
    </source>
</evidence>
<dbReference type="GO" id="GO:0005829">
    <property type="term" value="C:cytosol"/>
    <property type="evidence" value="ECO:0007669"/>
    <property type="project" value="TreeGrafter"/>
</dbReference>
<comment type="cofactor">
    <cofactor evidence="1 15">
        <name>pyridoxal 5'-phosphate</name>
        <dbReference type="ChEBI" id="CHEBI:597326"/>
    </cofactor>
</comment>
<proteinExistence type="inferred from homology"/>
<dbReference type="InterPro" id="IPR043132">
    <property type="entry name" value="BCAT-like_C"/>
</dbReference>
<dbReference type="RefSeq" id="WP_188672566.1">
    <property type="nucleotide sequence ID" value="NZ_BMKA01000002.1"/>
</dbReference>
<comment type="pathway">
    <text evidence="4">Amino-acid biosynthesis; L-valine biosynthesis; L-valine from pyruvate: step 4/4.</text>
</comment>
<keyword evidence="16" id="KW-0808">Transferase</keyword>
<comment type="similarity">
    <text evidence="6 14">Belongs to the class-IV pyridoxal-phosphate-dependent aminotransferase family.</text>
</comment>
<dbReference type="SUPFAM" id="SSF56752">
    <property type="entry name" value="D-aminoacid aminotransferase-like PLP-dependent enzymes"/>
    <property type="match status" value="1"/>
</dbReference>
<dbReference type="EC" id="2.6.1.42" evidence="7"/>
<dbReference type="GO" id="GO:0004084">
    <property type="term" value="F:branched-chain-amino-acid transaminase activity"/>
    <property type="evidence" value="ECO:0007669"/>
    <property type="project" value="UniProtKB-EC"/>
</dbReference>